<proteinExistence type="predicted"/>
<dbReference type="RefSeq" id="WP_191797997.1">
    <property type="nucleotide sequence ID" value="NZ_JACSQL010000001.1"/>
</dbReference>
<dbReference type="InterPro" id="IPR029058">
    <property type="entry name" value="AB_hydrolase_fold"/>
</dbReference>
<keyword evidence="2" id="KW-1185">Reference proteome</keyword>
<organism evidence="1 2">
    <name type="scientific">Paenibacillus gallinarum</name>
    <dbReference type="NCBI Taxonomy" id="2762232"/>
    <lineage>
        <taxon>Bacteria</taxon>
        <taxon>Bacillati</taxon>
        <taxon>Bacillota</taxon>
        <taxon>Bacilli</taxon>
        <taxon>Bacillales</taxon>
        <taxon>Paenibacillaceae</taxon>
        <taxon>Paenibacillus</taxon>
    </lineage>
</organism>
<evidence type="ECO:0000313" key="1">
    <source>
        <dbReference type="EMBL" id="MBD7967002.1"/>
    </source>
</evidence>
<name>A0ABR8SU80_9BACL</name>
<gene>
    <name evidence="1" type="ORF">H9647_02905</name>
</gene>
<protein>
    <submittedName>
        <fullName evidence="1">Acetylxylan esterase</fullName>
    </submittedName>
</protein>
<accession>A0ABR8SU80</accession>
<sequence length="362" mass="40522">MRNHGGASLPNRGETGRWNPDFYFAQHTQNIQPLGAFTSEKEWGQWRKELTGRLMPLLGKFPEYPVPLAPVLLERTERPDHIRERVEITTYEGLRMPMYILFPLESRHEPRPVVLALHGHGYGSREIVGLEPDGAERAESPGLHKDFAIEWVRRGFIVIATELLGFGDRRLKEDLIDDPKKSSCQRLALALLMAGETLAGYRVYETMRALDYIELREEADVKRIGCMGISGGGMIASLVSALDERIGAAVISGYANTFEDSILSRSHCLDNYIPGILQEARMADLIGLIAPRPLLIEAGSEDQVFPIEGAKRAYTILEQIYEAAGVKKKLAADFFNGGHEISGHIAYDWMEEQFGMGNVNRV</sequence>
<dbReference type="Gene3D" id="3.40.50.1820">
    <property type="entry name" value="alpha/beta hydrolase"/>
    <property type="match status" value="1"/>
</dbReference>
<dbReference type="PANTHER" id="PTHR47381:SF3">
    <property type="entry name" value="ALPHA_BETA-HYDROLASES SUPERFAMILY PROTEIN"/>
    <property type="match status" value="1"/>
</dbReference>
<dbReference type="EMBL" id="JACSQL010000001">
    <property type="protein sequence ID" value="MBD7967002.1"/>
    <property type="molecule type" value="Genomic_DNA"/>
</dbReference>
<reference evidence="1 2" key="1">
    <citation type="submission" date="2020-08" db="EMBL/GenBank/DDBJ databases">
        <title>A Genomic Blueprint of the Chicken Gut Microbiome.</title>
        <authorList>
            <person name="Gilroy R."/>
            <person name="Ravi A."/>
            <person name="Getino M."/>
            <person name="Pursley I."/>
            <person name="Horton D.L."/>
            <person name="Alikhan N.-F."/>
            <person name="Baker D."/>
            <person name="Gharbi K."/>
            <person name="Hall N."/>
            <person name="Watson M."/>
            <person name="Adriaenssens E.M."/>
            <person name="Foster-Nyarko E."/>
            <person name="Jarju S."/>
            <person name="Secka A."/>
            <person name="Antonio M."/>
            <person name="Oren A."/>
            <person name="Chaudhuri R."/>
            <person name="La Ragione R.M."/>
            <person name="Hildebrand F."/>
            <person name="Pallen M.J."/>
        </authorList>
    </citation>
    <scope>NUCLEOTIDE SEQUENCE [LARGE SCALE GENOMIC DNA]</scope>
    <source>
        <strain evidence="1 2">Sa2BVA9</strain>
    </source>
</reference>
<evidence type="ECO:0000313" key="2">
    <source>
        <dbReference type="Proteomes" id="UP000608071"/>
    </source>
</evidence>
<dbReference type="InterPro" id="IPR025890">
    <property type="entry name" value="Abhydrolase_bac"/>
</dbReference>
<comment type="caution">
    <text evidence="1">The sequence shown here is derived from an EMBL/GenBank/DDBJ whole genome shotgun (WGS) entry which is preliminary data.</text>
</comment>
<dbReference type="SUPFAM" id="SSF53474">
    <property type="entry name" value="alpha/beta-Hydrolases"/>
    <property type="match status" value="1"/>
</dbReference>
<dbReference type="PANTHER" id="PTHR47381">
    <property type="entry name" value="ALPHA/BETA-HYDROLASES SUPERFAMILY PROTEIN"/>
    <property type="match status" value="1"/>
</dbReference>
<dbReference type="Proteomes" id="UP000608071">
    <property type="component" value="Unassembled WGS sequence"/>
</dbReference>
<dbReference type="Pfam" id="PF12715">
    <property type="entry name" value="Abhydrolase_7"/>
    <property type="match status" value="1"/>
</dbReference>